<dbReference type="Pfam" id="PF09335">
    <property type="entry name" value="VTT_dom"/>
    <property type="match status" value="1"/>
</dbReference>
<protein>
    <submittedName>
        <fullName evidence="9">DedA family protein</fullName>
    </submittedName>
</protein>
<keyword evidence="10" id="KW-1185">Reference proteome</keyword>
<dbReference type="AlphaFoldDB" id="A0A975MQL9"/>
<evidence type="ECO:0000256" key="1">
    <source>
        <dbReference type="ARBA" id="ARBA00004651"/>
    </source>
</evidence>
<feature type="transmembrane region" description="Helical" evidence="7">
    <location>
        <begin position="55"/>
        <end position="82"/>
    </location>
</feature>
<evidence type="ECO:0000259" key="8">
    <source>
        <dbReference type="Pfam" id="PF09335"/>
    </source>
</evidence>
<evidence type="ECO:0000256" key="5">
    <source>
        <dbReference type="ARBA" id="ARBA00022989"/>
    </source>
</evidence>
<gene>
    <name evidence="9" type="ORF">KEF85_04165</name>
</gene>
<evidence type="ECO:0000256" key="4">
    <source>
        <dbReference type="ARBA" id="ARBA00022692"/>
    </source>
</evidence>
<dbReference type="KEGG" id="mpad:KEF85_04165"/>
<evidence type="ECO:0000256" key="6">
    <source>
        <dbReference type="ARBA" id="ARBA00023136"/>
    </source>
</evidence>
<feature type="transmembrane region" description="Helical" evidence="7">
    <location>
        <begin position="28"/>
        <end position="49"/>
    </location>
</feature>
<dbReference type="GO" id="GO:0005886">
    <property type="term" value="C:plasma membrane"/>
    <property type="evidence" value="ECO:0007669"/>
    <property type="project" value="UniProtKB-SubCell"/>
</dbReference>
<feature type="domain" description="VTT" evidence="8">
    <location>
        <begin position="49"/>
        <end position="171"/>
    </location>
</feature>
<evidence type="ECO:0000256" key="7">
    <source>
        <dbReference type="RuleBase" id="RU367016"/>
    </source>
</evidence>
<comment type="subcellular location">
    <subcellularLocation>
        <location evidence="1 7">Cell membrane</location>
        <topology evidence="1 7">Multi-pass membrane protein</topology>
    </subcellularLocation>
</comment>
<sequence length="214" mass="23834">MELLQHLLDIFLHIDKHLTNVISEYGTLSYAILFLVIFIETGLVIMPFLPGDSLLFAAGALVAMGALDLYTLLALLIAAAVLGDTVNYLIGRHIGQRAYNLSWVNRDHLDKAQSFYQTYGGKTILLARFVPIVRTFAPFVAGIGHMPYGYFLSYNLIGGLAWVLICTFGGYFFGNIPIVKQNFEIVILAIVLVSVLPVIIEVWKEKRNQARQQG</sequence>
<feature type="transmembrane region" description="Helical" evidence="7">
    <location>
        <begin position="185"/>
        <end position="203"/>
    </location>
</feature>
<dbReference type="RefSeq" id="WP_215583461.1">
    <property type="nucleotide sequence ID" value="NZ_CP073754.1"/>
</dbReference>
<dbReference type="EMBL" id="CP073754">
    <property type="protein sequence ID" value="QWF71679.1"/>
    <property type="molecule type" value="Genomic_DNA"/>
</dbReference>
<dbReference type="PANTHER" id="PTHR30353:SF0">
    <property type="entry name" value="TRANSMEMBRANE PROTEIN"/>
    <property type="match status" value="1"/>
</dbReference>
<dbReference type="InterPro" id="IPR058127">
    <property type="entry name" value="DedA"/>
</dbReference>
<evidence type="ECO:0000313" key="9">
    <source>
        <dbReference type="EMBL" id="QWF71679.1"/>
    </source>
</evidence>
<organism evidence="9 10">
    <name type="scientific">Methylomonas paludis</name>
    <dbReference type="NCBI Taxonomy" id="1173101"/>
    <lineage>
        <taxon>Bacteria</taxon>
        <taxon>Pseudomonadati</taxon>
        <taxon>Pseudomonadota</taxon>
        <taxon>Gammaproteobacteria</taxon>
        <taxon>Methylococcales</taxon>
        <taxon>Methylococcaceae</taxon>
        <taxon>Methylomonas</taxon>
    </lineage>
</organism>
<name>A0A975MQL9_9GAMM</name>
<dbReference type="NCBIfam" id="NF008102">
    <property type="entry name" value="PRK10847.1"/>
    <property type="match status" value="1"/>
</dbReference>
<proteinExistence type="inferred from homology"/>
<keyword evidence="4 7" id="KW-0812">Transmembrane</keyword>
<feature type="transmembrane region" description="Helical" evidence="7">
    <location>
        <begin position="151"/>
        <end position="173"/>
    </location>
</feature>
<keyword evidence="6 7" id="KW-0472">Membrane</keyword>
<dbReference type="InterPro" id="IPR032818">
    <property type="entry name" value="DedA-like"/>
</dbReference>
<accession>A0A975MQL9</accession>
<dbReference type="Proteomes" id="UP000676649">
    <property type="component" value="Chromosome"/>
</dbReference>
<evidence type="ECO:0000256" key="2">
    <source>
        <dbReference type="ARBA" id="ARBA00010792"/>
    </source>
</evidence>
<evidence type="ECO:0000256" key="3">
    <source>
        <dbReference type="ARBA" id="ARBA00022475"/>
    </source>
</evidence>
<dbReference type="PANTHER" id="PTHR30353">
    <property type="entry name" value="INNER MEMBRANE PROTEIN DEDA-RELATED"/>
    <property type="match status" value="1"/>
</dbReference>
<dbReference type="InterPro" id="IPR032816">
    <property type="entry name" value="VTT_dom"/>
</dbReference>
<comment type="similarity">
    <text evidence="2 7">Belongs to the DedA family.</text>
</comment>
<keyword evidence="3 7" id="KW-1003">Cell membrane</keyword>
<evidence type="ECO:0000313" key="10">
    <source>
        <dbReference type="Proteomes" id="UP000676649"/>
    </source>
</evidence>
<keyword evidence="5 7" id="KW-1133">Transmembrane helix</keyword>
<reference evidence="9" key="1">
    <citation type="submission" date="2021-04" db="EMBL/GenBank/DDBJ databases">
        <title>Draft genome sequence data of methanotrophic Methylovulum sp. strain S1L and Methylomonas sp. strain S2AM isolated from boreal lake water columns.</title>
        <authorList>
            <person name="Rissanen A.J."/>
            <person name="Mangayil R."/>
            <person name="Svenning M.M."/>
            <person name="Khanongnuch R."/>
        </authorList>
    </citation>
    <scope>NUCLEOTIDE SEQUENCE</scope>
    <source>
        <strain evidence="9">S2AM</strain>
    </source>
</reference>